<dbReference type="PROSITE" id="PS51779">
    <property type="entry name" value="POTRA"/>
    <property type="match status" value="1"/>
</dbReference>
<evidence type="ECO:0000256" key="1">
    <source>
        <dbReference type="ARBA" id="ARBA00004370"/>
    </source>
</evidence>
<keyword evidence="4 8" id="KW-0812">Transmembrane</keyword>
<dbReference type="Proteomes" id="UP000178632">
    <property type="component" value="Unassembled WGS sequence"/>
</dbReference>
<comment type="subcellular location">
    <subcellularLocation>
        <location evidence="1">Membrane</location>
    </subcellularLocation>
</comment>
<evidence type="ECO:0000259" key="9">
    <source>
        <dbReference type="PROSITE" id="PS51779"/>
    </source>
</evidence>
<dbReference type="InterPro" id="IPR013685">
    <property type="entry name" value="POTRA_FtsQ_type"/>
</dbReference>
<evidence type="ECO:0000256" key="3">
    <source>
        <dbReference type="ARBA" id="ARBA00022618"/>
    </source>
</evidence>
<evidence type="ECO:0000256" key="6">
    <source>
        <dbReference type="ARBA" id="ARBA00023136"/>
    </source>
</evidence>
<name>A0A1G2ILB9_9BACT</name>
<comment type="caution">
    <text evidence="10">The sequence shown here is derived from an EMBL/GenBank/DDBJ whole genome shotgun (WGS) entry which is preliminary data.</text>
</comment>
<dbReference type="Pfam" id="PF08478">
    <property type="entry name" value="POTRA_1"/>
    <property type="match status" value="1"/>
</dbReference>
<dbReference type="GO" id="GO:0005886">
    <property type="term" value="C:plasma membrane"/>
    <property type="evidence" value="ECO:0007669"/>
    <property type="project" value="TreeGrafter"/>
</dbReference>
<dbReference type="AlphaFoldDB" id="A0A1G2ILB9"/>
<evidence type="ECO:0000256" key="4">
    <source>
        <dbReference type="ARBA" id="ARBA00022692"/>
    </source>
</evidence>
<dbReference type="PANTHER" id="PTHR37820:SF1">
    <property type="entry name" value="CELL DIVISION PROTEIN FTSQ"/>
    <property type="match status" value="1"/>
</dbReference>
<protein>
    <recommendedName>
        <fullName evidence="9">POTRA domain-containing protein</fullName>
    </recommendedName>
</protein>
<keyword evidence="3" id="KW-0132">Cell division</keyword>
<gene>
    <name evidence="10" type="ORF">A3G45_03340</name>
</gene>
<evidence type="ECO:0000256" key="8">
    <source>
        <dbReference type="SAM" id="Phobius"/>
    </source>
</evidence>
<evidence type="ECO:0000256" key="5">
    <source>
        <dbReference type="ARBA" id="ARBA00022989"/>
    </source>
</evidence>
<evidence type="ECO:0000256" key="2">
    <source>
        <dbReference type="ARBA" id="ARBA00022475"/>
    </source>
</evidence>
<feature type="domain" description="POTRA" evidence="9">
    <location>
        <begin position="50"/>
        <end position="132"/>
    </location>
</feature>
<sequence length="281" mass="32321">MPYRKRHIKSKIHKIRLQKSIFKMPIFWILNLVVVIVLSVLYFLIFFSGFQVENIIISGNEKIPSKNIEKLAYANINKKIIGIGKWNLMSKSIFLVNSQKLQQEILSRFPVAEAVAVEKKLPQTISLKITEKKPVAIFCSSAGSEQASAKCFFIDKNGVIFEELQSLAQRQDMPIITQTLNSNDIFTGESVVDRNVISAISKIEKNLKDNFQIDIKEALVSNPLRLDIKTNENWQIYFDLNSDTNLQIIKLNSLLKNEISQTSRASLQYIDLRFKDRAYYK</sequence>
<dbReference type="InterPro" id="IPR034746">
    <property type="entry name" value="POTRA"/>
</dbReference>
<dbReference type="EMBL" id="MHPE01000045">
    <property type="protein sequence ID" value="OGZ75679.1"/>
    <property type="molecule type" value="Genomic_DNA"/>
</dbReference>
<reference evidence="10 11" key="1">
    <citation type="journal article" date="2016" name="Nat. Commun.">
        <title>Thousands of microbial genomes shed light on interconnected biogeochemical processes in an aquifer system.</title>
        <authorList>
            <person name="Anantharaman K."/>
            <person name="Brown C.T."/>
            <person name="Hug L.A."/>
            <person name="Sharon I."/>
            <person name="Castelle C.J."/>
            <person name="Probst A.J."/>
            <person name="Thomas B.C."/>
            <person name="Singh A."/>
            <person name="Wilkins M.J."/>
            <person name="Karaoz U."/>
            <person name="Brodie E.L."/>
            <person name="Williams K.H."/>
            <person name="Hubbard S.S."/>
            <person name="Banfield J.F."/>
        </authorList>
    </citation>
    <scope>NUCLEOTIDE SEQUENCE [LARGE SCALE GENOMIC DNA]</scope>
</reference>
<evidence type="ECO:0000313" key="10">
    <source>
        <dbReference type="EMBL" id="OGZ75679.1"/>
    </source>
</evidence>
<evidence type="ECO:0000313" key="11">
    <source>
        <dbReference type="Proteomes" id="UP000178632"/>
    </source>
</evidence>
<keyword evidence="5 8" id="KW-1133">Transmembrane helix</keyword>
<proteinExistence type="predicted"/>
<keyword evidence="6 8" id="KW-0472">Membrane</keyword>
<accession>A0A1G2ILB9</accession>
<evidence type="ECO:0000256" key="7">
    <source>
        <dbReference type="ARBA" id="ARBA00023306"/>
    </source>
</evidence>
<dbReference type="PANTHER" id="PTHR37820">
    <property type="entry name" value="CELL DIVISION PROTEIN DIVIB"/>
    <property type="match status" value="1"/>
</dbReference>
<dbReference type="InterPro" id="IPR050487">
    <property type="entry name" value="FtsQ_DivIB"/>
</dbReference>
<dbReference type="GO" id="GO:0051301">
    <property type="term" value="P:cell division"/>
    <property type="evidence" value="ECO:0007669"/>
    <property type="project" value="UniProtKB-KW"/>
</dbReference>
<organism evidence="10 11">
    <name type="scientific">Candidatus Staskawiczbacteria bacterium RIFCSPLOWO2_12_FULL_37_15</name>
    <dbReference type="NCBI Taxonomy" id="1802218"/>
    <lineage>
        <taxon>Bacteria</taxon>
        <taxon>Candidatus Staskawicziibacteriota</taxon>
    </lineage>
</organism>
<feature type="transmembrane region" description="Helical" evidence="8">
    <location>
        <begin position="21"/>
        <end position="47"/>
    </location>
</feature>
<keyword evidence="2" id="KW-1003">Cell membrane</keyword>
<keyword evidence="7" id="KW-0131">Cell cycle</keyword>